<keyword evidence="1" id="KW-0812">Transmembrane</keyword>
<evidence type="ECO:0000313" key="4">
    <source>
        <dbReference type="Proteomes" id="UP001164020"/>
    </source>
</evidence>
<feature type="transmembrane region" description="Helical" evidence="1">
    <location>
        <begin position="356"/>
        <end position="380"/>
    </location>
</feature>
<keyword evidence="1" id="KW-0472">Membrane</keyword>
<keyword evidence="4" id="KW-1185">Reference proteome</keyword>
<feature type="transmembrane region" description="Helical" evidence="1">
    <location>
        <begin position="12"/>
        <end position="36"/>
    </location>
</feature>
<gene>
    <name evidence="3" type="ORF">OH818_20775</name>
</gene>
<dbReference type="InterPro" id="IPR002823">
    <property type="entry name" value="DUF112_TM"/>
</dbReference>
<feature type="transmembrane region" description="Helical" evidence="1">
    <location>
        <begin position="78"/>
        <end position="98"/>
    </location>
</feature>
<dbReference type="PANTHER" id="PTHR35342:SF5">
    <property type="entry name" value="TRICARBOXYLIC TRANSPORT PROTEIN"/>
    <property type="match status" value="1"/>
</dbReference>
<dbReference type="Proteomes" id="UP001164020">
    <property type="component" value="Chromosome"/>
</dbReference>
<feature type="transmembrane region" description="Helical" evidence="1">
    <location>
        <begin position="323"/>
        <end position="344"/>
    </location>
</feature>
<feature type="transmembrane region" description="Helical" evidence="1">
    <location>
        <begin position="110"/>
        <end position="135"/>
    </location>
</feature>
<feature type="transmembrane region" description="Helical" evidence="1">
    <location>
        <begin position="147"/>
        <end position="167"/>
    </location>
</feature>
<dbReference type="PANTHER" id="PTHR35342">
    <property type="entry name" value="TRICARBOXYLIC TRANSPORT PROTEIN"/>
    <property type="match status" value="1"/>
</dbReference>
<feature type="domain" description="DUF112" evidence="2">
    <location>
        <begin position="20"/>
        <end position="440"/>
    </location>
</feature>
<dbReference type="Pfam" id="PF01970">
    <property type="entry name" value="TctA"/>
    <property type="match status" value="1"/>
</dbReference>
<evidence type="ECO:0000259" key="2">
    <source>
        <dbReference type="Pfam" id="PF01970"/>
    </source>
</evidence>
<dbReference type="RefSeq" id="WP_268880336.1">
    <property type="nucleotide sequence ID" value="NZ_CP114029.1"/>
</dbReference>
<organism evidence="3 4">
    <name type="scientific">Jiella pelagia</name>
    <dbReference type="NCBI Taxonomy" id="2986949"/>
    <lineage>
        <taxon>Bacteria</taxon>
        <taxon>Pseudomonadati</taxon>
        <taxon>Pseudomonadota</taxon>
        <taxon>Alphaproteobacteria</taxon>
        <taxon>Hyphomicrobiales</taxon>
        <taxon>Aurantimonadaceae</taxon>
        <taxon>Jiella</taxon>
    </lineage>
</organism>
<feature type="transmembrane region" description="Helical" evidence="1">
    <location>
        <begin position="392"/>
        <end position="409"/>
    </location>
</feature>
<dbReference type="EMBL" id="CP114029">
    <property type="protein sequence ID" value="WAP67865.1"/>
    <property type="molecule type" value="Genomic_DNA"/>
</dbReference>
<name>A0ABY7C1Z8_9HYPH</name>
<evidence type="ECO:0000256" key="1">
    <source>
        <dbReference type="SAM" id="Phobius"/>
    </source>
</evidence>
<proteinExistence type="predicted"/>
<sequence>MDLFPNLSLGFATAFSLSNLLYCFVGVFVGTLIGALPGLGAVTAISMLLPFTFGFEPLGALILLSGIFYGAMYGGSTASILLNLPGTPANAIVALDGYALAQQGRAAMPLFMSAVASFVGGCIALVLVGVAAPAIVSIALEFGPAEYFSMMLLGLVAASAVATTSFLRSIGMVLVGLLLGLVGMDIVSGMMRFTFGIPIMAEGISFIVVAMALFGLTEVMSNLEPHGRPSITQPKTGWRDMMPTRDEAKRSVWTSLRGTALGSALGALPGAGPTISSFMAYTVEQRVSRHPERFGKGAVEGVVGPEAANNAAAQTGFIPTLSLGIPGDAVGALLLGTLIIHGIQPGPMVMSRHPELFWGLIASMWIGNVMLLWINIPFIGLWVKILSIPYRLLYPAIVVFLCIGVWSVANSTFQLYLLAGLGVAGYVLSKLDCPASPLLLGLILGPMMEENLRRALLMSRGDFGTFVESPISGGILAACLLLVVLTVMAEFRRGRRMQSSRLERNGT</sequence>
<feature type="transmembrane region" description="Helical" evidence="1">
    <location>
        <begin position="48"/>
        <end position="72"/>
    </location>
</feature>
<reference evidence="3" key="1">
    <citation type="submission" date="2022-12" db="EMBL/GenBank/DDBJ databases">
        <title>Jiella pelagia sp. nov., isolated from phosphonate enriched culture of Northwest Pacific surface seawater.</title>
        <authorList>
            <person name="Shin D.Y."/>
            <person name="Hwang C.Y."/>
        </authorList>
    </citation>
    <scope>NUCLEOTIDE SEQUENCE</scope>
    <source>
        <strain evidence="3">HL-NP1</strain>
    </source>
</reference>
<accession>A0ABY7C1Z8</accession>
<protein>
    <submittedName>
        <fullName evidence="3">Tripartite tricarboxylate transporter permease</fullName>
    </submittedName>
</protein>
<feature type="transmembrane region" description="Helical" evidence="1">
    <location>
        <begin position="197"/>
        <end position="216"/>
    </location>
</feature>
<keyword evidence="1" id="KW-1133">Transmembrane helix</keyword>
<feature type="transmembrane region" description="Helical" evidence="1">
    <location>
        <begin position="471"/>
        <end position="491"/>
    </location>
</feature>
<evidence type="ECO:0000313" key="3">
    <source>
        <dbReference type="EMBL" id="WAP67865.1"/>
    </source>
</evidence>